<evidence type="ECO:0000313" key="2">
    <source>
        <dbReference type="Proteomes" id="UP000789920"/>
    </source>
</evidence>
<dbReference type="EMBL" id="CAJVQC010036788">
    <property type="protein sequence ID" value="CAG8762127.1"/>
    <property type="molecule type" value="Genomic_DNA"/>
</dbReference>
<dbReference type="Proteomes" id="UP000789920">
    <property type="component" value="Unassembled WGS sequence"/>
</dbReference>
<keyword evidence="2" id="KW-1185">Reference proteome</keyword>
<protein>
    <submittedName>
        <fullName evidence="1">30195_t:CDS:1</fullName>
    </submittedName>
</protein>
<comment type="caution">
    <text evidence="1">The sequence shown here is derived from an EMBL/GenBank/DDBJ whole genome shotgun (WGS) entry which is preliminary data.</text>
</comment>
<gene>
    <name evidence="1" type="ORF">RPERSI_LOCUS15349</name>
</gene>
<reference evidence="1" key="1">
    <citation type="submission" date="2021-06" db="EMBL/GenBank/DDBJ databases">
        <authorList>
            <person name="Kallberg Y."/>
            <person name="Tangrot J."/>
            <person name="Rosling A."/>
        </authorList>
    </citation>
    <scope>NUCLEOTIDE SEQUENCE</scope>
    <source>
        <strain evidence="1">MA461A</strain>
    </source>
</reference>
<name>A0ACA9QRT2_9GLOM</name>
<proteinExistence type="predicted"/>
<feature type="non-terminal residue" evidence="1">
    <location>
        <position position="1"/>
    </location>
</feature>
<evidence type="ECO:0000313" key="1">
    <source>
        <dbReference type="EMBL" id="CAG8762127.1"/>
    </source>
</evidence>
<organism evidence="1 2">
    <name type="scientific">Racocetra persica</name>
    <dbReference type="NCBI Taxonomy" id="160502"/>
    <lineage>
        <taxon>Eukaryota</taxon>
        <taxon>Fungi</taxon>
        <taxon>Fungi incertae sedis</taxon>
        <taxon>Mucoromycota</taxon>
        <taxon>Glomeromycotina</taxon>
        <taxon>Glomeromycetes</taxon>
        <taxon>Diversisporales</taxon>
        <taxon>Gigasporaceae</taxon>
        <taxon>Racocetra</taxon>
    </lineage>
</organism>
<sequence>DGVRETPIERTPVDFKNLYVAAAWDGEPESRPDIKYICEKLDHIEYD</sequence>
<accession>A0ACA9QRT2</accession>